<keyword evidence="9 14" id="KW-0443">Lipid metabolism</keyword>
<keyword evidence="5 14" id="KW-0444">Lipid biosynthesis</keyword>
<dbReference type="Gene3D" id="3.40.50.720">
    <property type="entry name" value="NAD(P)-binding Rossmann-like Domain"/>
    <property type="match status" value="1"/>
</dbReference>
<evidence type="ECO:0000256" key="3">
    <source>
        <dbReference type="ARBA" id="ARBA00006484"/>
    </source>
</evidence>
<keyword evidence="7 13" id="KW-0521">NADP</keyword>
<accession>A0A1N7NRZ3</accession>
<feature type="binding site" evidence="13">
    <location>
        <begin position="154"/>
        <end position="158"/>
    </location>
    <ligand>
        <name>NADP(+)</name>
        <dbReference type="ChEBI" id="CHEBI:58349"/>
    </ligand>
</feature>
<evidence type="ECO:0000256" key="6">
    <source>
        <dbReference type="ARBA" id="ARBA00022832"/>
    </source>
</evidence>
<feature type="binding site" evidence="13">
    <location>
        <begin position="11"/>
        <end position="14"/>
    </location>
    <ligand>
        <name>NADP(+)</name>
        <dbReference type="ChEBI" id="CHEBI:58349"/>
    </ligand>
</feature>
<dbReference type="FunFam" id="3.40.50.720:FF:000037">
    <property type="entry name" value="3-oxoacyl-[acyl-carrier-protein] reductase FabG"/>
    <property type="match status" value="1"/>
</dbReference>
<evidence type="ECO:0000256" key="12">
    <source>
        <dbReference type="PIRSR" id="PIRSR611284-1"/>
    </source>
</evidence>
<dbReference type="InterPro" id="IPR020904">
    <property type="entry name" value="Sc_DH/Rdtase_CS"/>
</dbReference>
<dbReference type="Proteomes" id="UP000186156">
    <property type="component" value="Unassembled WGS sequence"/>
</dbReference>
<protein>
    <recommendedName>
        <fullName evidence="14">3-oxoacyl-[acyl-carrier-protein] reductase</fullName>
        <ecNumber evidence="14">1.1.1.100</ecNumber>
    </recommendedName>
</protein>
<dbReference type="NCBIfam" id="NF009466">
    <property type="entry name" value="PRK12826.1-2"/>
    <property type="match status" value="1"/>
</dbReference>
<evidence type="ECO:0000256" key="10">
    <source>
        <dbReference type="ARBA" id="ARBA00023160"/>
    </source>
</evidence>
<evidence type="ECO:0000256" key="9">
    <source>
        <dbReference type="ARBA" id="ARBA00023098"/>
    </source>
</evidence>
<proteinExistence type="inferred from homology"/>
<sequence>MSEARVALVTGASRGIGRAIALELAASGRDVVVNYRSGAELAEDVVRAITDMGRRAVAIQADVSKPEEAKRLVGEALAAMGRIDILVNNAGITRDGLLVRMSDDDFNQVLDTNLRGAFYLIREVARPMMKARWGAIVNITSVVGLVGNAGQANYAAAKAGLVGLTKATAKELAPRNITVNAVAPGYIDTDMTRELGEGRMQDLLSHIPLGRTGQADEVAYAVAFLTSEKARYITGQVVAVDGGMAM</sequence>
<dbReference type="Pfam" id="PF13561">
    <property type="entry name" value="adh_short_C2"/>
    <property type="match status" value="1"/>
</dbReference>
<keyword evidence="10 14" id="KW-0275">Fatty acid biosynthesis</keyword>
<reference evidence="17" key="1">
    <citation type="submission" date="2017-01" db="EMBL/GenBank/DDBJ databases">
        <authorList>
            <person name="Varghese N."/>
            <person name="Submissions S."/>
        </authorList>
    </citation>
    <scope>NUCLEOTIDE SEQUENCE [LARGE SCALE GENOMIC DNA]</scope>
    <source>
        <strain evidence="17">DSM 16176</strain>
    </source>
</reference>
<evidence type="ECO:0000256" key="13">
    <source>
        <dbReference type="PIRSR" id="PIRSR611284-2"/>
    </source>
</evidence>
<organism evidence="16 17">
    <name type="scientific">Alicyclobacillus vulcanalis</name>
    <dbReference type="NCBI Taxonomy" id="252246"/>
    <lineage>
        <taxon>Bacteria</taxon>
        <taxon>Bacillati</taxon>
        <taxon>Bacillota</taxon>
        <taxon>Bacilli</taxon>
        <taxon>Bacillales</taxon>
        <taxon>Alicyclobacillaceae</taxon>
        <taxon>Alicyclobacillus</taxon>
    </lineage>
</organism>
<dbReference type="InterPro" id="IPR002347">
    <property type="entry name" value="SDR_fam"/>
</dbReference>
<evidence type="ECO:0000313" key="16">
    <source>
        <dbReference type="EMBL" id="SIT01143.1"/>
    </source>
</evidence>
<feature type="binding site" evidence="13">
    <location>
        <position position="187"/>
    </location>
    <ligand>
        <name>NADP(+)</name>
        <dbReference type="ChEBI" id="CHEBI:58349"/>
    </ligand>
</feature>
<evidence type="ECO:0000256" key="1">
    <source>
        <dbReference type="ARBA" id="ARBA00002607"/>
    </source>
</evidence>
<dbReference type="InterPro" id="IPR036291">
    <property type="entry name" value="NAD(P)-bd_dom_sf"/>
</dbReference>
<dbReference type="GO" id="GO:0006633">
    <property type="term" value="P:fatty acid biosynthetic process"/>
    <property type="evidence" value="ECO:0007669"/>
    <property type="project" value="UniProtKB-UniPathway"/>
</dbReference>
<comment type="subunit">
    <text evidence="4 14">Homotetramer.</text>
</comment>
<evidence type="ECO:0000256" key="2">
    <source>
        <dbReference type="ARBA" id="ARBA00005194"/>
    </source>
</evidence>
<keyword evidence="6 14" id="KW-0276">Fatty acid metabolism</keyword>
<evidence type="ECO:0000256" key="11">
    <source>
        <dbReference type="ARBA" id="ARBA00048508"/>
    </source>
</evidence>
<evidence type="ECO:0000259" key="15">
    <source>
        <dbReference type="SMART" id="SM00822"/>
    </source>
</evidence>
<comment type="catalytic activity">
    <reaction evidence="11 14">
        <text>a (3R)-hydroxyacyl-[ACP] + NADP(+) = a 3-oxoacyl-[ACP] + NADPH + H(+)</text>
        <dbReference type="Rhea" id="RHEA:17397"/>
        <dbReference type="Rhea" id="RHEA-COMP:9916"/>
        <dbReference type="Rhea" id="RHEA-COMP:9945"/>
        <dbReference type="ChEBI" id="CHEBI:15378"/>
        <dbReference type="ChEBI" id="CHEBI:57783"/>
        <dbReference type="ChEBI" id="CHEBI:58349"/>
        <dbReference type="ChEBI" id="CHEBI:78776"/>
        <dbReference type="ChEBI" id="CHEBI:78827"/>
        <dbReference type="EC" id="1.1.1.100"/>
    </reaction>
</comment>
<keyword evidence="8 14" id="KW-0560">Oxidoreductase</keyword>
<gene>
    <name evidence="16" type="ORF">SAMN05421799_109143</name>
</gene>
<evidence type="ECO:0000256" key="8">
    <source>
        <dbReference type="ARBA" id="ARBA00023002"/>
    </source>
</evidence>
<dbReference type="OrthoDB" id="125587at2"/>
<dbReference type="NCBIfam" id="TIGR01830">
    <property type="entry name" value="3oxo_ACP_reduc"/>
    <property type="match status" value="1"/>
</dbReference>
<dbReference type="EMBL" id="FTOO01000009">
    <property type="protein sequence ID" value="SIT01143.1"/>
    <property type="molecule type" value="Genomic_DNA"/>
</dbReference>
<dbReference type="SMART" id="SM00822">
    <property type="entry name" value="PKS_KR"/>
    <property type="match status" value="1"/>
</dbReference>
<dbReference type="PRINTS" id="PR00080">
    <property type="entry name" value="SDRFAMILY"/>
</dbReference>
<dbReference type="RefSeq" id="WP_076348110.1">
    <property type="nucleotide sequence ID" value="NZ_FTOO01000009.1"/>
</dbReference>
<dbReference type="EC" id="1.1.1.100" evidence="14"/>
<comment type="similarity">
    <text evidence="3 14">Belongs to the short-chain dehydrogenases/reductases (SDR) family.</text>
</comment>
<dbReference type="GO" id="GO:0004316">
    <property type="term" value="F:3-oxoacyl-[acyl-carrier-protein] reductase (NADPH) activity"/>
    <property type="evidence" value="ECO:0007669"/>
    <property type="project" value="UniProtKB-UniRule"/>
</dbReference>
<name>A0A1N7NRZ3_9BACL</name>
<dbReference type="PRINTS" id="PR00081">
    <property type="entry name" value="GDHRDH"/>
</dbReference>
<dbReference type="PANTHER" id="PTHR42879:SF2">
    <property type="entry name" value="3-OXOACYL-[ACYL-CARRIER-PROTEIN] REDUCTASE FABG"/>
    <property type="match status" value="1"/>
</dbReference>
<evidence type="ECO:0000256" key="5">
    <source>
        <dbReference type="ARBA" id="ARBA00022516"/>
    </source>
</evidence>
<feature type="domain" description="Ketoreductase" evidence="15">
    <location>
        <begin position="5"/>
        <end position="185"/>
    </location>
</feature>
<dbReference type="CDD" id="cd05333">
    <property type="entry name" value="BKR_SDR_c"/>
    <property type="match status" value="1"/>
</dbReference>
<evidence type="ECO:0000256" key="7">
    <source>
        <dbReference type="ARBA" id="ARBA00022857"/>
    </source>
</evidence>
<dbReference type="InterPro" id="IPR057326">
    <property type="entry name" value="KR_dom"/>
</dbReference>
<dbReference type="PROSITE" id="PS00061">
    <property type="entry name" value="ADH_SHORT"/>
    <property type="match status" value="1"/>
</dbReference>
<dbReference type="InterPro" id="IPR050259">
    <property type="entry name" value="SDR"/>
</dbReference>
<dbReference type="InterPro" id="IPR011284">
    <property type="entry name" value="3oxo_ACP_reduc"/>
</dbReference>
<evidence type="ECO:0000256" key="4">
    <source>
        <dbReference type="ARBA" id="ARBA00011881"/>
    </source>
</evidence>
<feature type="active site" description="Proton acceptor" evidence="12">
    <location>
        <position position="154"/>
    </location>
</feature>
<dbReference type="UniPathway" id="UPA00094"/>
<comment type="pathway">
    <text evidence="2 14">Lipid metabolism; fatty acid biosynthesis.</text>
</comment>
<dbReference type="AlphaFoldDB" id="A0A1N7NRZ3"/>
<keyword evidence="17" id="KW-1185">Reference proteome</keyword>
<feature type="binding site" evidence="13">
    <location>
        <position position="89"/>
    </location>
    <ligand>
        <name>NADP(+)</name>
        <dbReference type="ChEBI" id="CHEBI:58349"/>
    </ligand>
</feature>
<dbReference type="SUPFAM" id="SSF51735">
    <property type="entry name" value="NAD(P)-binding Rossmann-fold domains"/>
    <property type="match status" value="1"/>
</dbReference>
<evidence type="ECO:0000256" key="14">
    <source>
        <dbReference type="RuleBase" id="RU366074"/>
    </source>
</evidence>
<dbReference type="STRING" id="252246.SAMN05421799_109143"/>
<dbReference type="GO" id="GO:0051287">
    <property type="term" value="F:NAD binding"/>
    <property type="evidence" value="ECO:0007669"/>
    <property type="project" value="UniProtKB-UniRule"/>
</dbReference>
<dbReference type="PANTHER" id="PTHR42879">
    <property type="entry name" value="3-OXOACYL-(ACYL-CARRIER-PROTEIN) REDUCTASE"/>
    <property type="match status" value="1"/>
</dbReference>
<evidence type="ECO:0000313" key="17">
    <source>
        <dbReference type="Proteomes" id="UP000186156"/>
    </source>
</evidence>
<comment type="function">
    <text evidence="1 14">Catalyzes the NADPH-dependent reduction of beta-ketoacyl-ACP substrates to beta-hydroxyacyl-ACP products, the first reductive step in the elongation cycle of fatty acid biosynthesis.</text>
</comment>
<dbReference type="NCBIfam" id="NF005559">
    <property type="entry name" value="PRK07231.1"/>
    <property type="match status" value="1"/>
</dbReference>